<reference evidence="2" key="3">
    <citation type="submission" date="2025-08" db="UniProtKB">
        <authorList>
            <consortium name="RefSeq"/>
        </authorList>
    </citation>
    <scope>IDENTIFICATION</scope>
    <source>
        <strain evidence="2">CBS 342.82</strain>
    </source>
</reference>
<dbReference type="GeneID" id="54360019"/>
<evidence type="ECO:0000313" key="2">
    <source>
        <dbReference type="RefSeq" id="XP_033457518.1"/>
    </source>
</evidence>
<dbReference type="Proteomes" id="UP000504637">
    <property type="component" value="Unplaced"/>
</dbReference>
<proteinExistence type="predicted"/>
<accession>A0A6J3M0Q3</accession>
<reference evidence="2" key="1">
    <citation type="submission" date="2020-01" db="EMBL/GenBank/DDBJ databases">
        <authorList>
            <consortium name="DOE Joint Genome Institute"/>
            <person name="Haridas S."/>
            <person name="Albert R."/>
            <person name="Binder M."/>
            <person name="Bloem J."/>
            <person name="Labutti K."/>
            <person name="Salamov A."/>
            <person name="Andreopoulos B."/>
            <person name="Baker S.E."/>
            <person name="Barry K."/>
            <person name="Bills G."/>
            <person name="Bluhm B.H."/>
            <person name="Cannon C."/>
            <person name="Castanera R."/>
            <person name="Culley D.E."/>
            <person name="Daum C."/>
            <person name="Ezra D."/>
            <person name="Gonzalez J.B."/>
            <person name="Henrissat B."/>
            <person name="Kuo A."/>
            <person name="Liang C."/>
            <person name="Lipzen A."/>
            <person name="Lutzoni F."/>
            <person name="Magnuson J."/>
            <person name="Mondo S."/>
            <person name="Nolan M."/>
            <person name="Ohm R."/>
            <person name="Pangilinan J."/>
            <person name="Park H.-J."/>
            <person name="Ramirez L."/>
            <person name="Alfaro M."/>
            <person name="Sun H."/>
            <person name="Tritt A."/>
            <person name="Yoshinaga Y."/>
            <person name="Zwiers L.-H."/>
            <person name="Turgeon B.G."/>
            <person name="Goodwin S.B."/>
            <person name="Spatafora J.W."/>
            <person name="Crous P.W."/>
            <person name="Grigoriev I.V."/>
        </authorList>
    </citation>
    <scope>NUCLEOTIDE SEQUENCE</scope>
    <source>
        <strain evidence="2">CBS 342.82</strain>
    </source>
</reference>
<sequence length="159" mass="18098">MSYQPARRTHNGVASLRPNILLQGQHAANDAWKSLNMPAMLGKDDHVTDHVSKTLAQHRSVVRKRPSDRCPRRCATHANDMHFRDYVRICALNFMWQDQMAFGSWGAPSPSDRRHIVIDREVCHSGNRNGVHFHNCPSSSLDCIRNILLSFPEVPDTSF</sequence>
<protein>
    <submittedName>
        <fullName evidence="2">Uncharacterized protein</fullName>
    </submittedName>
</protein>
<evidence type="ECO:0000313" key="1">
    <source>
        <dbReference type="Proteomes" id="UP000504637"/>
    </source>
</evidence>
<reference evidence="2" key="2">
    <citation type="submission" date="2020-04" db="EMBL/GenBank/DDBJ databases">
        <authorList>
            <consortium name="NCBI Genome Project"/>
        </authorList>
    </citation>
    <scope>NUCLEOTIDE SEQUENCE</scope>
    <source>
        <strain evidence="2">CBS 342.82</strain>
    </source>
</reference>
<dbReference type="AlphaFoldDB" id="A0A6J3M0Q3"/>
<organism evidence="2">
    <name type="scientific">Dissoconium aciculare CBS 342.82</name>
    <dbReference type="NCBI Taxonomy" id="1314786"/>
    <lineage>
        <taxon>Eukaryota</taxon>
        <taxon>Fungi</taxon>
        <taxon>Dikarya</taxon>
        <taxon>Ascomycota</taxon>
        <taxon>Pezizomycotina</taxon>
        <taxon>Dothideomycetes</taxon>
        <taxon>Dothideomycetidae</taxon>
        <taxon>Mycosphaerellales</taxon>
        <taxon>Dissoconiaceae</taxon>
        <taxon>Dissoconium</taxon>
    </lineage>
</organism>
<gene>
    <name evidence="2" type="ORF">K489DRAFT_33762</name>
</gene>
<dbReference type="RefSeq" id="XP_033457518.1">
    <property type="nucleotide sequence ID" value="XM_033602219.1"/>
</dbReference>
<name>A0A6J3M0Q3_9PEZI</name>
<keyword evidence="1" id="KW-1185">Reference proteome</keyword>